<dbReference type="InterPro" id="IPR045206">
    <property type="entry name" value="Maestro_heat-like_prot"/>
</dbReference>
<dbReference type="PANTHER" id="PTHR23120:SF6">
    <property type="entry name" value="MAESTRO HEAT-LIKE REPEAT FAMILY MEMBER 5"/>
    <property type="match status" value="1"/>
</dbReference>
<dbReference type="Ensembl" id="ENSSTOT00000037287.1">
    <property type="protein sequence ID" value="ENSSTOP00000031756.1"/>
    <property type="gene ID" value="ENSSTOG00000024244.2"/>
</dbReference>
<reference evidence="3" key="1">
    <citation type="submission" date="2011-11" db="EMBL/GenBank/DDBJ databases">
        <title>The Draft Genome of Spermophilus tridecemlineatus.</title>
        <authorList>
            <consortium name="The Broad Institute Genome Assembly &amp; Analysis Group"/>
            <consortium name="Computational R&amp;D Group"/>
            <consortium name="and Sequencing Platform"/>
            <person name="Di Palma F."/>
            <person name="Alfoldi J."/>
            <person name="Johnson J."/>
            <person name="Berlin A."/>
            <person name="Gnerre S."/>
            <person name="Jaffe D."/>
            <person name="MacCallum I."/>
            <person name="Young S."/>
            <person name="Walker B.J."/>
            <person name="Lindblad-Toh K."/>
        </authorList>
    </citation>
    <scope>NUCLEOTIDE SEQUENCE [LARGE SCALE GENOMIC DNA]</scope>
</reference>
<protein>
    <recommendedName>
        <fullName evidence="1">MROH2B-like HEAT-repeats domain-containing protein</fullName>
    </recommendedName>
</protein>
<sequence>PGTQCVLPLQRGVLRSSRGQDAPSPQTFLFTFYGMVLQAEEESTTVRAHLQSLLETSHQWPKQREGIALTVGLAANRHLNDVWAILDQFGRSGPIKWSLHSFSLKVPARASAQGWSWASTLREDQSLQGPTSEDLRWKWASSTILLAYGQVAASAKAHILPWVDNILSRMIFYFRYSSWDETLKQSFLTANLMLMGAISRNEGAHSYEFSQISELLECLMVLMEKEPQDVLCTESRPQALHIISSLCKMRPPMDTNRKSRLLSTCLRSVFALPLLDALEKHTCLFLEPPNIQVRLPQGHAGPGTLQSPNCTAFPPVKWGDNGRTG</sequence>
<evidence type="ECO:0000313" key="3">
    <source>
        <dbReference type="Proteomes" id="UP000005215"/>
    </source>
</evidence>
<dbReference type="PANTHER" id="PTHR23120">
    <property type="entry name" value="MAESTRO-RELATED HEAT DOMAIN-CONTAINING"/>
    <property type="match status" value="1"/>
</dbReference>
<dbReference type="AlphaFoldDB" id="A0A287DE22"/>
<evidence type="ECO:0000259" key="1">
    <source>
        <dbReference type="Pfam" id="PF23210"/>
    </source>
</evidence>
<dbReference type="Proteomes" id="UP000005215">
    <property type="component" value="Unassembled WGS sequence"/>
</dbReference>
<reference evidence="2" key="2">
    <citation type="submission" date="2025-08" db="UniProtKB">
        <authorList>
            <consortium name="Ensembl"/>
        </authorList>
    </citation>
    <scope>IDENTIFICATION</scope>
</reference>
<organism evidence="2 3">
    <name type="scientific">Ictidomys tridecemlineatus</name>
    <name type="common">Thirteen-lined ground squirrel</name>
    <name type="synonym">Spermophilus tridecemlineatus</name>
    <dbReference type="NCBI Taxonomy" id="43179"/>
    <lineage>
        <taxon>Eukaryota</taxon>
        <taxon>Metazoa</taxon>
        <taxon>Chordata</taxon>
        <taxon>Craniata</taxon>
        <taxon>Vertebrata</taxon>
        <taxon>Euteleostomi</taxon>
        <taxon>Mammalia</taxon>
        <taxon>Eutheria</taxon>
        <taxon>Euarchontoglires</taxon>
        <taxon>Glires</taxon>
        <taxon>Rodentia</taxon>
        <taxon>Sciuromorpha</taxon>
        <taxon>Sciuridae</taxon>
        <taxon>Xerinae</taxon>
        <taxon>Marmotini</taxon>
        <taxon>Ictidomys</taxon>
    </lineage>
</organism>
<dbReference type="GeneTree" id="ENSGT00940000160938"/>
<dbReference type="GO" id="GO:0005737">
    <property type="term" value="C:cytoplasm"/>
    <property type="evidence" value="ECO:0007669"/>
    <property type="project" value="TreeGrafter"/>
</dbReference>
<dbReference type="Pfam" id="PF23210">
    <property type="entry name" value="HEAT_Maestro_2"/>
    <property type="match status" value="1"/>
</dbReference>
<evidence type="ECO:0000313" key="2">
    <source>
        <dbReference type="Ensembl" id="ENSSTOP00000031756.1"/>
    </source>
</evidence>
<keyword evidence="3" id="KW-1185">Reference proteome</keyword>
<proteinExistence type="predicted"/>
<accession>A0A287DE22</accession>
<dbReference type="InterPro" id="IPR055408">
    <property type="entry name" value="HEAT_MROH2B-like"/>
</dbReference>
<dbReference type="EMBL" id="AGTP01001288">
    <property type="status" value="NOT_ANNOTATED_CDS"/>
    <property type="molecule type" value="Genomic_DNA"/>
</dbReference>
<reference evidence="2" key="3">
    <citation type="submission" date="2025-09" db="UniProtKB">
        <authorList>
            <consortium name="Ensembl"/>
        </authorList>
    </citation>
    <scope>IDENTIFICATION</scope>
</reference>
<name>A0A287DE22_ICTTR</name>
<feature type="domain" description="MROH2B-like HEAT-repeats" evidence="1">
    <location>
        <begin position="23"/>
        <end position="276"/>
    </location>
</feature>